<evidence type="ECO:0000313" key="4">
    <source>
        <dbReference type="EMBL" id="MFM9649889.1"/>
    </source>
</evidence>
<protein>
    <submittedName>
        <fullName evidence="4">Right-handed parallel beta-helix repeat-containing protein</fullName>
    </submittedName>
</protein>
<sequence length="597" mass="62237">MVRKYVVAPHGGRRAHPDISSALRAAAERRGPALIEIAPGHYEESLTVRGEVELTGLGGPGSVVVSPPRGTVLDAFGTVRVRGLLLVGREADVVDCLGGSLTLEHTEVRAHGGVCVHARRASLVTLTDSVFRYGRTLFAGAGGTIERCGFHDAADNALAVIEGARVSVRDSRFEGSRIHGVRVSDAWAELVGCALTGTEKAAVMADTRAELTMSGCRVDSVHAEAVMFIEQSRGLVRGLRVSDAEHGIGVASGADPVVRDSVFADCRDTGINVQTTGRGTFEDCEVVDAGSVSVFSTNGGAPRVNGCRVTGGNVGVAVVDKARGHFTGVVVEDLSGVALRVFDESRAVFEQTRVERCPAGLEVRGNGGTTAQLTDVRITGFDLSAVAVTGEARVTLTRVSAEHGLLGFGVGEEASLRVQDCDVSATRAGGAVAFGRARLVARNLTVTGSEAFGLCGTESAYVDVADSRFEDCAAAGVTFDESGGGRLVNCSVTGARGMGVQHNGRVDLVSLHTSLPVVERVPEPAPPAVQVVNHHYHGPVFNAAVHGVQLAWNNDEVTQRIIEPAPARATPGTTPRATPGADRRTIQELDDQNGATP</sequence>
<evidence type="ECO:0000256" key="1">
    <source>
        <dbReference type="ARBA" id="ARBA00022737"/>
    </source>
</evidence>
<dbReference type="SUPFAM" id="SSF51126">
    <property type="entry name" value="Pectin lyase-like"/>
    <property type="match status" value="3"/>
</dbReference>
<keyword evidence="5" id="KW-1185">Reference proteome</keyword>
<gene>
    <name evidence="4" type="ORF">ACKI1S_27535</name>
</gene>
<dbReference type="RefSeq" id="WP_369279718.1">
    <property type="nucleotide sequence ID" value="NZ_JBJVMW010000010.1"/>
</dbReference>
<dbReference type="PANTHER" id="PTHR22990:SF15">
    <property type="entry name" value="F-BOX ONLY PROTEIN 10"/>
    <property type="match status" value="1"/>
</dbReference>
<dbReference type="InterPro" id="IPR006626">
    <property type="entry name" value="PbH1"/>
</dbReference>
<comment type="caution">
    <text evidence="4">The sequence shown here is derived from an EMBL/GenBank/DDBJ whole genome shotgun (WGS) entry which is preliminary data.</text>
</comment>
<evidence type="ECO:0000259" key="3">
    <source>
        <dbReference type="Pfam" id="PF13229"/>
    </source>
</evidence>
<dbReference type="InterPro" id="IPR051550">
    <property type="entry name" value="SCF-Subunits/Alg-Epimerases"/>
</dbReference>
<organism evidence="4 5">
    <name type="scientific">Streptomyces galilaeus</name>
    <dbReference type="NCBI Taxonomy" id="33899"/>
    <lineage>
        <taxon>Bacteria</taxon>
        <taxon>Bacillati</taxon>
        <taxon>Actinomycetota</taxon>
        <taxon>Actinomycetes</taxon>
        <taxon>Kitasatosporales</taxon>
        <taxon>Streptomycetaceae</taxon>
        <taxon>Streptomyces</taxon>
    </lineage>
</organism>
<dbReference type="EMBL" id="JBJVNE010000014">
    <property type="protein sequence ID" value="MFM9649889.1"/>
    <property type="molecule type" value="Genomic_DNA"/>
</dbReference>
<reference evidence="4 5" key="1">
    <citation type="submission" date="2024-12" db="EMBL/GenBank/DDBJ databases">
        <title>Forecasting of Potato common scab and diversities of Pathogenic streptomyces spp. in china.</title>
        <authorList>
            <person name="Handique U."/>
            <person name="Wu J."/>
        </authorList>
    </citation>
    <scope>NUCLEOTIDE SEQUENCE [LARGE SCALE GENOMIC DNA]</scope>
    <source>
        <strain evidence="4 5">ZRIMU1585</strain>
    </source>
</reference>
<dbReference type="Gene3D" id="2.160.20.10">
    <property type="entry name" value="Single-stranded right-handed beta-helix, Pectin lyase-like"/>
    <property type="match status" value="2"/>
</dbReference>
<feature type="compositionally biased region" description="Low complexity" evidence="2">
    <location>
        <begin position="565"/>
        <end position="580"/>
    </location>
</feature>
<keyword evidence="1" id="KW-0677">Repeat</keyword>
<dbReference type="SMART" id="SM00710">
    <property type="entry name" value="PbH1"/>
    <property type="match status" value="10"/>
</dbReference>
<proteinExistence type="predicted"/>
<feature type="domain" description="Right handed beta helix" evidence="3">
    <location>
        <begin position="203"/>
        <end position="349"/>
    </location>
</feature>
<dbReference type="Pfam" id="PF13229">
    <property type="entry name" value="Beta_helix"/>
    <property type="match status" value="2"/>
</dbReference>
<evidence type="ECO:0000313" key="5">
    <source>
        <dbReference type="Proteomes" id="UP001631993"/>
    </source>
</evidence>
<dbReference type="InterPro" id="IPR012334">
    <property type="entry name" value="Pectin_lyas_fold"/>
</dbReference>
<evidence type="ECO:0000256" key="2">
    <source>
        <dbReference type="SAM" id="MobiDB-lite"/>
    </source>
</evidence>
<feature type="domain" description="Right handed beta helix" evidence="3">
    <location>
        <begin position="360"/>
        <end position="501"/>
    </location>
</feature>
<dbReference type="InterPro" id="IPR039448">
    <property type="entry name" value="Beta_helix"/>
</dbReference>
<dbReference type="InterPro" id="IPR011050">
    <property type="entry name" value="Pectin_lyase_fold/virulence"/>
</dbReference>
<accession>A0ABW9IQ21</accession>
<feature type="region of interest" description="Disordered" evidence="2">
    <location>
        <begin position="565"/>
        <end position="597"/>
    </location>
</feature>
<dbReference type="PANTHER" id="PTHR22990">
    <property type="entry name" value="F-BOX ONLY PROTEIN"/>
    <property type="match status" value="1"/>
</dbReference>
<dbReference type="Proteomes" id="UP001631993">
    <property type="component" value="Unassembled WGS sequence"/>
</dbReference>
<name>A0ABW9IQ21_STRGJ</name>